<evidence type="ECO:0000313" key="2">
    <source>
        <dbReference type="Proteomes" id="UP000053105"/>
    </source>
</evidence>
<sequence length="383" mass="43498">MPYFFVYCIRQSQIGSDLGLIRKKVIFRLGLDLDSRELGLIDKKILRTSEPGESEPEDQDYVSAQLNTKGDRAVVTPTIEQHSHELHTAVVRGRENGGVRWSARASYEYTYIEPVVHEAEHPAEAGEDTGTDAGLGYDRRAPSCLLLLAFEALTSEFPSLRFPYYLSNRIVSVESTQEVCNFVLSMRMNISGRFLVLQFITLHETEVYKVTEKIILETESIVRIVNSHKCFRTESVREKTSIITTNSNSGRNQKARYVAKNFFDKNTSNCKNRKSWIRHVDGFGVNFWNQSQALKRSRQTMVAPCKETTNRNYLLESLSKSTLSSTECHSLAIYLSSLFLVILPSECNSIFSSVRDVEDIYVSPTLPSGLTSYILFGAYMTHF</sequence>
<accession>A0A0N0BCY5</accession>
<dbReference type="AlphaFoldDB" id="A0A0N0BCY5"/>
<reference evidence="1 2" key="1">
    <citation type="submission" date="2015-07" db="EMBL/GenBank/DDBJ databases">
        <title>The genome of Melipona quadrifasciata.</title>
        <authorList>
            <person name="Pan H."/>
            <person name="Kapheim K."/>
        </authorList>
    </citation>
    <scope>NUCLEOTIDE SEQUENCE [LARGE SCALE GENOMIC DNA]</scope>
    <source>
        <strain evidence="1">0111107301</strain>
        <tissue evidence="1">Whole body</tissue>
    </source>
</reference>
<gene>
    <name evidence="1" type="ORF">WN51_04963</name>
</gene>
<organism evidence="1 2">
    <name type="scientific">Melipona quadrifasciata</name>
    <dbReference type="NCBI Taxonomy" id="166423"/>
    <lineage>
        <taxon>Eukaryota</taxon>
        <taxon>Metazoa</taxon>
        <taxon>Ecdysozoa</taxon>
        <taxon>Arthropoda</taxon>
        <taxon>Hexapoda</taxon>
        <taxon>Insecta</taxon>
        <taxon>Pterygota</taxon>
        <taxon>Neoptera</taxon>
        <taxon>Endopterygota</taxon>
        <taxon>Hymenoptera</taxon>
        <taxon>Apocrita</taxon>
        <taxon>Aculeata</taxon>
        <taxon>Apoidea</taxon>
        <taxon>Anthophila</taxon>
        <taxon>Apidae</taxon>
        <taxon>Melipona</taxon>
    </lineage>
</organism>
<keyword evidence="2" id="KW-1185">Reference proteome</keyword>
<dbReference type="Proteomes" id="UP000053105">
    <property type="component" value="Unassembled WGS sequence"/>
</dbReference>
<evidence type="ECO:0000313" key="1">
    <source>
        <dbReference type="EMBL" id="KOX69681.1"/>
    </source>
</evidence>
<proteinExistence type="predicted"/>
<protein>
    <submittedName>
        <fullName evidence="1">Uncharacterized protein</fullName>
    </submittedName>
</protein>
<name>A0A0N0BCY5_9HYME</name>
<dbReference type="EMBL" id="KQ435883">
    <property type="protein sequence ID" value="KOX69681.1"/>
    <property type="molecule type" value="Genomic_DNA"/>
</dbReference>